<dbReference type="EMBL" id="MECQ01000008">
    <property type="protein sequence ID" value="ODV53274.1"/>
    <property type="molecule type" value="Genomic_DNA"/>
</dbReference>
<accession>A0A1E4QYI4</accession>
<dbReference type="Proteomes" id="UP000094784">
    <property type="component" value="Unassembled WGS sequence"/>
</dbReference>
<reference evidence="1 2" key="1">
    <citation type="submission" date="2016-09" db="EMBL/GenBank/DDBJ databases">
        <title>Draft genome sequence of the soil isolate, Lysinibacillus fusiformis M5, a potential hypoxanthine producer.</title>
        <authorList>
            <person name="Gallegos-Monterrosa R."/>
            <person name="Maroti G."/>
            <person name="Balint B."/>
            <person name="Kovacs A.T."/>
        </authorList>
    </citation>
    <scope>NUCLEOTIDE SEQUENCE [LARGE SCALE GENOMIC DNA]</scope>
    <source>
        <strain evidence="1 2">M5</strain>
    </source>
</reference>
<protein>
    <submittedName>
        <fullName evidence="1">Uncharacterized protein</fullName>
    </submittedName>
</protein>
<dbReference type="AlphaFoldDB" id="A0A1E4QYI4"/>
<organism evidence="1 2">
    <name type="scientific">Lysinibacillus fusiformis</name>
    <dbReference type="NCBI Taxonomy" id="28031"/>
    <lineage>
        <taxon>Bacteria</taxon>
        <taxon>Bacillati</taxon>
        <taxon>Bacillota</taxon>
        <taxon>Bacilli</taxon>
        <taxon>Bacillales</taxon>
        <taxon>Bacillaceae</taxon>
        <taxon>Lysinibacillus</taxon>
    </lineage>
</organism>
<evidence type="ECO:0000313" key="1">
    <source>
        <dbReference type="EMBL" id="ODV53274.1"/>
    </source>
</evidence>
<gene>
    <name evidence="1" type="ORF">BG258_23520</name>
</gene>
<name>A0A1E4QYI4_9BACI</name>
<proteinExistence type="predicted"/>
<sequence length="61" mass="7011">MQVYLKEVEHYFFSMGALSVAYISVPSVIDTIQSINCIDIIDDEFIRELGEGKILLQKKMQ</sequence>
<evidence type="ECO:0000313" key="2">
    <source>
        <dbReference type="Proteomes" id="UP000094784"/>
    </source>
</evidence>
<dbReference type="RefSeq" id="WP_069483516.1">
    <property type="nucleotide sequence ID" value="NZ_JACUVP010000003.1"/>
</dbReference>
<comment type="caution">
    <text evidence="1">The sequence shown here is derived from an EMBL/GenBank/DDBJ whole genome shotgun (WGS) entry which is preliminary data.</text>
</comment>